<evidence type="ECO:0000256" key="7">
    <source>
        <dbReference type="ARBA" id="ARBA00022741"/>
    </source>
</evidence>
<dbReference type="GO" id="GO:0009707">
    <property type="term" value="C:chloroplast outer membrane"/>
    <property type="evidence" value="ECO:0007669"/>
    <property type="project" value="UniProtKB-SubCell"/>
</dbReference>
<dbReference type="GO" id="GO:0045036">
    <property type="term" value="P:protein targeting to chloroplast"/>
    <property type="evidence" value="ECO:0007669"/>
    <property type="project" value="InterPro"/>
</dbReference>
<keyword evidence="6" id="KW-0479">Metal-binding</keyword>
<dbReference type="PROSITE" id="PS51720">
    <property type="entry name" value="G_AIG1"/>
    <property type="match status" value="1"/>
</dbReference>
<organism evidence="18 19">
    <name type="scientific">Ziziphus jujuba var. spinosa</name>
    <dbReference type="NCBI Taxonomy" id="714518"/>
    <lineage>
        <taxon>Eukaryota</taxon>
        <taxon>Viridiplantae</taxon>
        <taxon>Streptophyta</taxon>
        <taxon>Embryophyta</taxon>
        <taxon>Tracheophyta</taxon>
        <taxon>Spermatophyta</taxon>
        <taxon>Magnoliopsida</taxon>
        <taxon>eudicotyledons</taxon>
        <taxon>Gunneridae</taxon>
        <taxon>Pentapetalae</taxon>
        <taxon>rosids</taxon>
        <taxon>fabids</taxon>
        <taxon>Rosales</taxon>
        <taxon>Rhamnaceae</taxon>
        <taxon>Paliureae</taxon>
        <taxon>Ziziphus</taxon>
    </lineage>
</organism>
<dbReference type="AlphaFoldDB" id="A0A978W2X2"/>
<evidence type="ECO:0000256" key="3">
    <source>
        <dbReference type="ARBA" id="ARBA00022528"/>
    </source>
</evidence>
<dbReference type="Pfam" id="PF11886">
    <property type="entry name" value="TOC159_MAD"/>
    <property type="match status" value="1"/>
</dbReference>
<keyword evidence="5" id="KW-0812">Transmembrane</keyword>
<keyword evidence="9" id="KW-1002">Plastid outer membrane</keyword>
<dbReference type="GO" id="GO:0003924">
    <property type="term" value="F:GTPase activity"/>
    <property type="evidence" value="ECO:0007669"/>
    <property type="project" value="InterPro"/>
</dbReference>
<evidence type="ECO:0000256" key="12">
    <source>
        <dbReference type="ARBA" id="ARBA00022989"/>
    </source>
</evidence>
<evidence type="ECO:0000256" key="2">
    <source>
        <dbReference type="ARBA" id="ARBA00022448"/>
    </source>
</evidence>
<keyword evidence="13" id="KW-0342">GTP-binding</keyword>
<comment type="cofactor">
    <cofactor evidence="1">
        <name>Mg(2+)</name>
        <dbReference type="ChEBI" id="CHEBI:18420"/>
    </cofactor>
</comment>
<dbReference type="InterPro" id="IPR006703">
    <property type="entry name" value="G_AIG1"/>
</dbReference>
<evidence type="ECO:0000256" key="15">
    <source>
        <dbReference type="ARBA" id="ARBA00023766"/>
    </source>
</evidence>
<evidence type="ECO:0000259" key="17">
    <source>
        <dbReference type="PROSITE" id="PS51720"/>
    </source>
</evidence>
<evidence type="ECO:0000313" key="19">
    <source>
        <dbReference type="Proteomes" id="UP000813462"/>
    </source>
</evidence>
<keyword evidence="10" id="KW-0460">Magnesium</keyword>
<evidence type="ECO:0000256" key="4">
    <source>
        <dbReference type="ARBA" id="ARBA00022640"/>
    </source>
</evidence>
<dbReference type="GO" id="GO:0046872">
    <property type="term" value="F:metal ion binding"/>
    <property type="evidence" value="ECO:0007669"/>
    <property type="project" value="UniProtKB-KW"/>
</dbReference>
<dbReference type="PANTHER" id="PTHR10903:SF68">
    <property type="entry name" value="TRANSLOCASE OF CHLOROPLAST 90, CHLOROPLASTIC"/>
    <property type="match status" value="1"/>
</dbReference>
<evidence type="ECO:0000256" key="16">
    <source>
        <dbReference type="ARBA" id="ARBA00023775"/>
    </source>
</evidence>
<dbReference type="Proteomes" id="UP000813462">
    <property type="component" value="Unassembled WGS sequence"/>
</dbReference>
<evidence type="ECO:0000256" key="13">
    <source>
        <dbReference type="ARBA" id="ARBA00023134"/>
    </source>
</evidence>
<dbReference type="SUPFAM" id="SSF52540">
    <property type="entry name" value="P-loop containing nucleoside triphosphate hydrolases"/>
    <property type="match status" value="1"/>
</dbReference>
<keyword evidence="7" id="KW-0547">Nucleotide-binding</keyword>
<evidence type="ECO:0000313" key="18">
    <source>
        <dbReference type="EMBL" id="KAH7546306.1"/>
    </source>
</evidence>
<sequence>MKSVRDWFFSQLVSKSLVSSRPLSVSDSFFNEEPLDKDLDDQGATETASLVAMPATRCTLQSSDGNQESQPQPSNHEVVVDYSDQYYHVSNGVKMDPLVKIENIQVKFFRILQRLGLSQDNLLVAKVLYRIHLATLVQAKESDLKRINQSNDRARVVAAEQEAAGLPDLDFSIRILVLGRSGVGKSATINSIFDQTKTTTNAFRPATDCIREVVGTVDGIRINIIDTPGFLPSSSHNVKRNKKIMLSVKRFIRKSPPDVVLYFERLDLISMGCIDFPLLKLITEVFGAAIWFNTILVMTHSSSVLPEGSDGFPVTYDSYVTHCAHLVQHCIHQAVSDSRIENPVILVENHPLCKKNRMGEKILPNGQVWKSQFLLLCICTKVLSDANDLFKLQNSIELGPLATTRLPSQPHLLSSLLRHRAPVNASALDNEIIESLLSDVEEDDEYDQLPPIRILKKTQFESLTKAQKKEYLDELDYRETLYLKKQLKEEYRRQRERRLSEGENLASDGNFDGQQDSPEAVLLPDMAVPLSFDSNCPVHRYRCLLTSDQWLVRPVLDPQGWDHDVGFDGISIETAAEVNTNVFASATGQMSKDKQEFSIQSECVAAYSNPGGTTYSVGLDVQSAGKNLIYTLHADTKLRKLWHNIADCGVSLTSFGNKYYIGAKVEDSISIGKQLKFVANAGRMGGPEQVAYGGSLEAILRGRDYPVKNDNVSLTMTVMSHNKETVLGGSLQSEFQLSRNLRMSVNANLNNRKMGQICIKTSSSEHLQIALIVAFTIFKGLLRRKSTDRGKNEVISQLLRHRVEMKNDAYAVIKAHEMLNKVESQIKSFY</sequence>
<comment type="subcellular location">
    <subcellularLocation>
        <location evidence="15">Plastid</location>
        <location evidence="15">Chloroplast outer membrane</location>
        <topology evidence="15">Single-pass membrane protein</topology>
    </subcellularLocation>
</comment>
<dbReference type="InterPro" id="IPR045058">
    <property type="entry name" value="GIMA/IAN/Toc"/>
</dbReference>
<keyword evidence="11" id="KW-0653">Protein transport</keyword>
<evidence type="ECO:0000256" key="10">
    <source>
        <dbReference type="ARBA" id="ARBA00022842"/>
    </source>
</evidence>
<keyword evidence="2" id="KW-0813">Transport</keyword>
<dbReference type="EMBL" id="JAEACU010000001">
    <property type="protein sequence ID" value="KAH7546306.1"/>
    <property type="molecule type" value="Genomic_DNA"/>
</dbReference>
<comment type="similarity">
    <text evidence="16">Belongs to the TRAFAC class TrmE-Era-EngA-EngB-Septin-like GTPase superfamily. AIG1/Toc34/Toc159-like paraseptin GTPase family. TOC159 subfamily.</text>
</comment>
<evidence type="ECO:0000256" key="14">
    <source>
        <dbReference type="ARBA" id="ARBA00023136"/>
    </source>
</evidence>
<dbReference type="InterPro" id="IPR024283">
    <property type="entry name" value="TOC159_MAD"/>
</dbReference>
<reference evidence="18" key="1">
    <citation type="journal article" date="2021" name="Front. Plant Sci.">
        <title>Chromosome-Scale Genome Assembly for Chinese Sour Jujube and Insights Into Its Genome Evolution and Domestication Signature.</title>
        <authorList>
            <person name="Shen L.-Y."/>
            <person name="Luo H."/>
            <person name="Wang X.-L."/>
            <person name="Wang X.-M."/>
            <person name="Qiu X.-J."/>
            <person name="Liu H."/>
            <person name="Zhou S.-S."/>
            <person name="Jia K.-H."/>
            <person name="Nie S."/>
            <person name="Bao Y.-T."/>
            <person name="Zhang R.-G."/>
            <person name="Yun Q.-Z."/>
            <person name="Chai Y.-H."/>
            <person name="Lu J.-Y."/>
            <person name="Li Y."/>
            <person name="Zhao S.-W."/>
            <person name="Mao J.-F."/>
            <person name="Jia S.-G."/>
            <person name="Mao Y.-M."/>
        </authorList>
    </citation>
    <scope>NUCLEOTIDE SEQUENCE</scope>
    <source>
        <strain evidence="18">AT0</strain>
        <tissue evidence="18">Leaf</tissue>
    </source>
</reference>
<proteinExistence type="inferred from homology"/>
<evidence type="ECO:0000256" key="8">
    <source>
        <dbReference type="ARBA" id="ARBA00022801"/>
    </source>
</evidence>
<dbReference type="InterPro" id="IPR005690">
    <property type="entry name" value="Toc86_159"/>
</dbReference>
<dbReference type="NCBIfam" id="TIGR00993">
    <property type="entry name" value="3a0901s04IAP86"/>
    <property type="match status" value="1"/>
</dbReference>
<dbReference type="FunFam" id="3.40.50.300:FF:000413">
    <property type="entry name" value="Translocase of chloroplast 120, chloroplastic"/>
    <property type="match status" value="1"/>
</dbReference>
<evidence type="ECO:0000256" key="9">
    <source>
        <dbReference type="ARBA" id="ARBA00022805"/>
    </source>
</evidence>
<keyword evidence="4" id="KW-0934">Plastid</keyword>
<comment type="caution">
    <text evidence="18">The sequence shown here is derived from an EMBL/GenBank/DDBJ whole genome shotgun (WGS) entry which is preliminary data.</text>
</comment>
<evidence type="ECO:0000256" key="1">
    <source>
        <dbReference type="ARBA" id="ARBA00001946"/>
    </source>
</evidence>
<dbReference type="InterPro" id="IPR027417">
    <property type="entry name" value="P-loop_NTPase"/>
</dbReference>
<keyword evidence="8" id="KW-0378">Hydrolase</keyword>
<evidence type="ECO:0000256" key="5">
    <source>
        <dbReference type="ARBA" id="ARBA00022692"/>
    </source>
</evidence>
<keyword evidence="14" id="KW-0472">Membrane</keyword>
<dbReference type="Pfam" id="PF04548">
    <property type="entry name" value="AIG1"/>
    <property type="match status" value="1"/>
</dbReference>
<dbReference type="CDD" id="cd01853">
    <property type="entry name" value="Toc34_like"/>
    <property type="match status" value="1"/>
</dbReference>
<evidence type="ECO:0000256" key="11">
    <source>
        <dbReference type="ARBA" id="ARBA00022927"/>
    </source>
</evidence>
<evidence type="ECO:0000256" key="6">
    <source>
        <dbReference type="ARBA" id="ARBA00022723"/>
    </source>
</evidence>
<dbReference type="GO" id="GO:0015031">
    <property type="term" value="P:protein transport"/>
    <property type="evidence" value="ECO:0007669"/>
    <property type="project" value="UniProtKB-KW"/>
</dbReference>
<dbReference type="Gene3D" id="3.40.50.300">
    <property type="entry name" value="P-loop containing nucleotide triphosphate hydrolases"/>
    <property type="match status" value="1"/>
</dbReference>
<dbReference type="PANTHER" id="PTHR10903">
    <property type="entry name" value="GTPASE, IMAP FAMILY MEMBER-RELATED"/>
    <property type="match status" value="1"/>
</dbReference>
<keyword evidence="12" id="KW-1133">Transmembrane helix</keyword>
<feature type="domain" description="AIG1-type G" evidence="17">
    <location>
        <begin position="170"/>
        <end position="400"/>
    </location>
</feature>
<keyword evidence="3" id="KW-0150">Chloroplast</keyword>
<accession>A0A978W2X2</accession>
<name>A0A978W2X2_ZIZJJ</name>
<protein>
    <recommendedName>
        <fullName evidence="17">AIG1-type G domain-containing protein</fullName>
    </recommendedName>
</protein>
<gene>
    <name evidence="18" type="ORF">FEM48_Zijuj01G0186400</name>
</gene>
<dbReference type="GO" id="GO:0005525">
    <property type="term" value="F:GTP binding"/>
    <property type="evidence" value="ECO:0007669"/>
    <property type="project" value="UniProtKB-KW"/>
</dbReference>